<protein>
    <submittedName>
        <fullName evidence="6">Uncharacterized protein</fullName>
    </submittedName>
</protein>
<dbReference type="PROSITE" id="PS50262">
    <property type="entry name" value="G_PROTEIN_RECEP_F1_2"/>
    <property type="match status" value="1"/>
</dbReference>
<accession>A0A8J1YC01</accession>
<dbReference type="InterPro" id="IPR017452">
    <property type="entry name" value="GPCR_Rhodpsn_7TM"/>
</dbReference>
<keyword evidence="3" id="KW-0812">Transmembrane</keyword>
<evidence type="ECO:0000256" key="4">
    <source>
        <dbReference type="ARBA" id="ARBA00022989"/>
    </source>
</evidence>
<dbReference type="EMBL" id="CAIIXF020000004">
    <property type="protein sequence ID" value="CAH1781754.1"/>
    <property type="molecule type" value="Genomic_DNA"/>
</dbReference>
<reference evidence="6" key="1">
    <citation type="submission" date="2022-03" db="EMBL/GenBank/DDBJ databases">
        <authorList>
            <person name="Martin C."/>
        </authorList>
    </citation>
    <scope>NUCLEOTIDE SEQUENCE</scope>
</reference>
<organism evidence="6 7">
    <name type="scientific">Owenia fusiformis</name>
    <name type="common">Polychaete worm</name>
    <dbReference type="NCBI Taxonomy" id="6347"/>
    <lineage>
        <taxon>Eukaryota</taxon>
        <taxon>Metazoa</taxon>
        <taxon>Spiralia</taxon>
        <taxon>Lophotrochozoa</taxon>
        <taxon>Annelida</taxon>
        <taxon>Polychaeta</taxon>
        <taxon>Sedentaria</taxon>
        <taxon>Canalipalpata</taxon>
        <taxon>Sabellida</taxon>
        <taxon>Oweniida</taxon>
        <taxon>Oweniidae</taxon>
        <taxon>Owenia</taxon>
    </lineage>
</organism>
<evidence type="ECO:0000313" key="7">
    <source>
        <dbReference type="Proteomes" id="UP000749559"/>
    </source>
</evidence>
<keyword evidence="5" id="KW-0472">Membrane</keyword>
<dbReference type="PRINTS" id="PR00237">
    <property type="entry name" value="GPCRRHODOPSN"/>
</dbReference>
<evidence type="ECO:0000256" key="5">
    <source>
        <dbReference type="ARBA" id="ARBA00023136"/>
    </source>
</evidence>
<evidence type="ECO:0000313" key="6">
    <source>
        <dbReference type="EMBL" id="CAH1781754.1"/>
    </source>
</evidence>
<dbReference type="Gene3D" id="1.20.1070.10">
    <property type="entry name" value="Rhodopsin 7-helix transmembrane proteins"/>
    <property type="match status" value="1"/>
</dbReference>
<name>A0A8J1YC01_OWEFU</name>
<dbReference type="Proteomes" id="UP000749559">
    <property type="component" value="Unassembled WGS sequence"/>
</dbReference>
<sequence length="369" mass="41763">MSSGRVAVFALLILVEVLKVHSKMMVNMNGSTHIDASYVINNTFRVINESHRQIIPLKMETDEEVIPFTIISSLLCASSVAANVIAIVTIYNIPGTMSVNHLLFINLSIADLLGTLSTYLETVFRAGLHWDVISNWGHYNDVVVIGYTGFAFFYIEASLTLLIFAIMRFIAIKFPMKYNVLFTKVRVCECMGISWIGSGIVAIPGIFGLSIIKQNLQTNLEFKYWNYVWPAVVIIIFLCVISLYSTVSKRLLQRRASAVSRNQARDNYGAFITTVILMSTLVVSSMPYAIVKIVRFAQYNEALIAAYHNFICYLPYFNFMSDPIIYSLRTKDIRLAYRRTFPCIPQEYINAPTNTFHSHNGVTTEQTEV</sequence>
<dbReference type="AlphaFoldDB" id="A0A8J1YC01"/>
<proteinExistence type="predicted"/>
<keyword evidence="7" id="KW-1185">Reference proteome</keyword>
<gene>
    <name evidence="6" type="ORF">OFUS_LOCUS8288</name>
</gene>
<dbReference type="PANTHER" id="PTHR22750">
    <property type="entry name" value="G-PROTEIN COUPLED RECEPTOR"/>
    <property type="match status" value="1"/>
</dbReference>
<dbReference type="Pfam" id="PF00001">
    <property type="entry name" value="7tm_1"/>
    <property type="match status" value="1"/>
</dbReference>
<dbReference type="GO" id="GO:0005886">
    <property type="term" value="C:plasma membrane"/>
    <property type="evidence" value="ECO:0007669"/>
    <property type="project" value="UniProtKB-SubCell"/>
</dbReference>
<comment type="caution">
    <text evidence="6">The sequence shown here is derived from an EMBL/GenBank/DDBJ whole genome shotgun (WGS) entry which is preliminary data.</text>
</comment>
<dbReference type="OrthoDB" id="9615015at2759"/>
<dbReference type="SUPFAM" id="SSF81321">
    <property type="entry name" value="Family A G protein-coupled receptor-like"/>
    <property type="match status" value="1"/>
</dbReference>
<comment type="subcellular location">
    <subcellularLocation>
        <location evidence="1">Cell membrane</location>
        <topology evidence="1">Multi-pass membrane protein</topology>
    </subcellularLocation>
</comment>
<keyword evidence="4" id="KW-1133">Transmembrane helix</keyword>
<dbReference type="GO" id="GO:0004930">
    <property type="term" value="F:G protein-coupled receptor activity"/>
    <property type="evidence" value="ECO:0007669"/>
    <property type="project" value="InterPro"/>
</dbReference>
<keyword evidence="2" id="KW-1003">Cell membrane</keyword>
<evidence type="ECO:0000256" key="3">
    <source>
        <dbReference type="ARBA" id="ARBA00022692"/>
    </source>
</evidence>
<evidence type="ECO:0000256" key="2">
    <source>
        <dbReference type="ARBA" id="ARBA00022475"/>
    </source>
</evidence>
<dbReference type="InterPro" id="IPR000276">
    <property type="entry name" value="GPCR_Rhodpsn"/>
</dbReference>
<evidence type="ECO:0000256" key="1">
    <source>
        <dbReference type="ARBA" id="ARBA00004651"/>
    </source>
</evidence>
<dbReference type="CDD" id="cd00637">
    <property type="entry name" value="7tm_classA_rhodopsin-like"/>
    <property type="match status" value="1"/>
</dbReference>